<accession>A0A2W1JBC0</accession>
<evidence type="ECO:0000256" key="2">
    <source>
        <dbReference type="ARBA" id="ARBA00006402"/>
    </source>
</evidence>
<evidence type="ECO:0000256" key="4">
    <source>
        <dbReference type="ARBA" id="ARBA00022553"/>
    </source>
</evidence>
<dbReference type="EMBL" id="PQWO01000018">
    <property type="protein sequence ID" value="PZD71390.1"/>
    <property type="molecule type" value="Genomic_DNA"/>
</dbReference>
<dbReference type="Pfam" id="PF01590">
    <property type="entry name" value="GAF"/>
    <property type="match status" value="1"/>
</dbReference>
<dbReference type="FunFam" id="3.30.565.10:FF:000006">
    <property type="entry name" value="Sensor histidine kinase WalK"/>
    <property type="match status" value="1"/>
</dbReference>
<dbReference type="Pfam" id="PF02518">
    <property type="entry name" value="HATPase_c"/>
    <property type="match status" value="1"/>
</dbReference>
<dbReference type="InterPro" id="IPR001789">
    <property type="entry name" value="Sig_transdc_resp-reg_receiver"/>
</dbReference>
<evidence type="ECO:0000256" key="5">
    <source>
        <dbReference type="ARBA" id="ARBA00022679"/>
    </source>
</evidence>
<keyword evidence="15" id="KW-1185">Reference proteome</keyword>
<dbReference type="SMART" id="SM00388">
    <property type="entry name" value="HisKA"/>
    <property type="match status" value="1"/>
</dbReference>
<comment type="caution">
    <text evidence="14">The sequence shown here is derived from an EMBL/GenBank/DDBJ whole genome shotgun (WGS) entry which is preliminary data.</text>
</comment>
<dbReference type="SUPFAM" id="SSF55781">
    <property type="entry name" value="GAF domain-like"/>
    <property type="match status" value="1"/>
</dbReference>
<dbReference type="InterPro" id="IPR005467">
    <property type="entry name" value="His_kinase_dom"/>
</dbReference>
<dbReference type="InterPro" id="IPR003594">
    <property type="entry name" value="HATPase_dom"/>
</dbReference>
<dbReference type="PROSITE" id="PS50046">
    <property type="entry name" value="PHYTOCHROME_2"/>
    <property type="match status" value="1"/>
</dbReference>
<evidence type="ECO:0000256" key="7">
    <source>
        <dbReference type="ARBA" id="ARBA00023012"/>
    </source>
</evidence>
<reference evidence="14 15" key="1">
    <citation type="journal article" date="2018" name="Sci. Rep.">
        <title>A novel species of the marine cyanobacterium Acaryochloris with a unique pigment content and lifestyle.</title>
        <authorList>
            <person name="Partensky F."/>
            <person name="Six C."/>
            <person name="Ratin M."/>
            <person name="Garczarek L."/>
            <person name="Vaulot D."/>
            <person name="Probert I."/>
            <person name="Calteau A."/>
            <person name="Gourvil P."/>
            <person name="Marie D."/>
            <person name="Grebert T."/>
            <person name="Bouchier C."/>
            <person name="Le Panse S."/>
            <person name="Gachenot M."/>
            <person name="Rodriguez F."/>
            <person name="Garrido J.L."/>
        </authorList>
    </citation>
    <scope>NUCLEOTIDE SEQUENCE [LARGE SCALE GENOMIC DNA]</scope>
    <source>
        <strain evidence="14 15">RCC1774</strain>
    </source>
</reference>
<dbReference type="InterPro" id="IPR000014">
    <property type="entry name" value="PAS"/>
</dbReference>
<keyword evidence="9" id="KW-0175">Coiled coil</keyword>
<dbReference type="InterPro" id="IPR004358">
    <property type="entry name" value="Sig_transdc_His_kin-like_C"/>
</dbReference>
<comment type="similarity">
    <text evidence="2">In the N-terminal section; belongs to the phytochrome family.</text>
</comment>
<feature type="domain" description="Histidine kinase" evidence="11">
    <location>
        <begin position="516"/>
        <end position="730"/>
    </location>
</feature>
<dbReference type="PROSITE" id="PS50110">
    <property type="entry name" value="RESPONSE_REGULATORY"/>
    <property type="match status" value="1"/>
</dbReference>
<evidence type="ECO:0000313" key="14">
    <source>
        <dbReference type="EMBL" id="PZD71390.1"/>
    </source>
</evidence>
<dbReference type="OrthoDB" id="474548at2"/>
<gene>
    <name evidence="14" type="primary">cph1_10</name>
    <name evidence="14" type="ORF">C1752_06669</name>
</gene>
<feature type="domain" description="PAS" evidence="13">
    <location>
        <begin position="335"/>
        <end position="377"/>
    </location>
</feature>
<dbReference type="Pfam" id="PF00512">
    <property type="entry name" value="HisKA"/>
    <property type="match status" value="1"/>
</dbReference>
<dbReference type="PROSITE" id="PS50112">
    <property type="entry name" value="PAS"/>
    <property type="match status" value="1"/>
</dbReference>
<feature type="coiled-coil region" evidence="9">
    <location>
        <begin position="450"/>
        <end position="481"/>
    </location>
</feature>
<dbReference type="SMART" id="SM00065">
    <property type="entry name" value="GAF"/>
    <property type="match status" value="1"/>
</dbReference>
<comment type="catalytic activity">
    <reaction evidence="1">
        <text>ATP + protein L-histidine = ADP + protein N-phospho-L-histidine.</text>
        <dbReference type="EC" id="2.7.13.3"/>
    </reaction>
</comment>
<dbReference type="InterPro" id="IPR052162">
    <property type="entry name" value="Sensor_kinase/Photoreceptor"/>
</dbReference>
<keyword evidence="6" id="KW-0418">Kinase</keyword>
<dbReference type="AlphaFoldDB" id="A0A2W1JBC0"/>
<evidence type="ECO:0000256" key="1">
    <source>
        <dbReference type="ARBA" id="ARBA00000085"/>
    </source>
</evidence>
<dbReference type="InterPro" id="IPR011006">
    <property type="entry name" value="CheY-like_superfamily"/>
</dbReference>
<dbReference type="InterPro" id="IPR003018">
    <property type="entry name" value="GAF"/>
</dbReference>
<dbReference type="InterPro" id="IPR029016">
    <property type="entry name" value="GAF-like_dom_sf"/>
</dbReference>
<dbReference type="Pfam" id="PF13426">
    <property type="entry name" value="PAS_9"/>
    <property type="match status" value="1"/>
</dbReference>
<dbReference type="SUPFAM" id="SSF55874">
    <property type="entry name" value="ATPase domain of HSP90 chaperone/DNA topoisomerase II/histidine kinase"/>
    <property type="match status" value="1"/>
</dbReference>
<feature type="domain" description="Phytochrome chromophore attachment site" evidence="10">
    <location>
        <begin position="159"/>
        <end position="304"/>
    </location>
</feature>
<dbReference type="InterPro" id="IPR035965">
    <property type="entry name" value="PAS-like_dom_sf"/>
</dbReference>
<evidence type="ECO:0000256" key="6">
    <source>
        <dbReference type="ARBA" id="ARBA00022777"/>
    </source>
</evidence>
<dbReference type="CDD" id="cd00156">
    <property type="entry name" value="REC"/>
    <property type="match status" value="1"/>
</dbReference>
<dbReference type="Gene3D" id="1.10.287.130">
    <property type="match status" value="1"/>
</dbReference>
<evidence type="ECO:0000256" key="9">
    <source>
        <dbReference type="SAM" id="Coils"/>
    </source>
</evidence>
<dbReference type="GO" id="GO:0000155">
    <property type="term" value="F:phosphorelay sensor kinase activity"/>
    <property type="evidence" value="ECO:0007669"/>
    <property type="project" value="InterPro"/>
</dbReference>
<dbReference type="Gene3D" id="3.30.450.40">
    <property type="match status" value="1"/>
</dbReference>
<dbReference type="InterPro" id="IPR003661">
    <property type="entry name" value="HisK_dim/P_dom"/>
</dbReference>
<feature type="modified residue" description="4-aspartylphosphate" evidence="8">
    <location>
        <position position="61"/>
    </location>
</feature>
<dbReference type="SUPFAM" id="SSF47384">
    <property type="entry name" value="Homodimeric domain of signal transducing histidine kinase"/>
    <property type="match status" value="1"/>
</dbReference>
<dbReference type="NCBIfam" id="TIGR00229">
    <property type="entry name" value="sensory_box"/>
    <property type="match status" value="1"/>
</dbReference>
<dbReference type="Gene3D" id="3.40.50.2300">
    <property type="match status" value="1"/>
</dbReference>
<keyword evidence="5 14" id="KW-0808">Transferase</keyword>
<keyword evidence="4 8" id="KW-0597">Phosphoprotein</keyword>
<feature type="domain" description="Response regulatory" evidence="12">
    <location>
        <begin position="9"/>
        <end position="127"/>
    </location>
</feature>
<dbReference type="SUPFAM" id="SSF52172">
    <property type="entry name" value="CheY-like"/>
    <property type="match status" value="1"/>
</dbReference>
<evidence type="ECO:0000259" key="13">
    <source>
        <dbReference type="PROSITE" id="PS50112"/>
    </source>
</evidence>
<dbReference type="InterPro" id="IPR036097">
    <property type="entry name" value="HisK_dim/P_sf"/>
</dbReference>
<dbReference type="PROSITE" id="PS50109">
    <property type="entry name" value="HIS_KIN"/>
    <property type="match status" value="1"/>
</dbReference>
<dbReference type="SMART" id="SM00387">
    <property type="entry name" value="HATPase_c"/>
    <property type="match status" value="1"/>
</dbReference>
<evidence type="ECO:0000259" key="10">
    <source>
        <dbReference type="PROSITE" id="PS50046"/>
    </source>
</evidence>
<dbReference type="CDD" id="cd00082">
    <property type="entry name" value="HisKA"/>
    <property type="match status" value="1"/>
</dbReference>
<dbReference type="PRINTS" id="PR00344">
    <property type="entry name" value="BCTRLSENSOR"/>
</dbReference>
<evidence type="ECO:0000259" key="12">
    <source>
        <dbReference type="PROSITE" id="PS50110"/>
    </source>
</evidence>
<name>A0A2W1JBC0_9CYAN</name>
<evidence type="ECO:0000256" key="8">
    <source>
        <dbReference type="PROSITE-ProRule" id="PRU00169"/>
    </source>
</evidence>
<sequence>MAVSLPSITILLVDDSEIDRAVSRRYLESAEAIDYKIFDCGSGEEALTFCQQTCPDVILLDYLLPDTDGLELMSALKRQLELLPLIILLTGQGDEATAVEAMKSGAKDYFIKGQLTAEKLVKSVANLVTARNLRVQFQRQRQQGELLTRIALSVNRMVELPQILQTAADGARQLLGCDRILIYQFEPDMSGTVVAESVLAEWTAAIGQHLEDNCFQGEQSHQAEKYQQGHTLAISDVESSHLSACHLNLLQRFQVKANLVVPILFAETSMDGSKLWGLLIAHHCQAPHRWSAVEQELLSDLSVQVASAIQHAELIANQQLTLKQQQETRQVLRKAQEQIGQFLQSDLIGILFGNISGKVQETNDEFLRIIGYSRQELEAGTIRWDKITPPELLAKDHAGIAEAQRNGSCTPYEKEYIRKDGSRIPVLVGYVLLGIDRTESIAFVLDITVRKGAEQALQAAKNELEQRVQDRTAELTQANTQLHAEAAERLEREQQLRKTAHQLERSNQALKDFAYVASHDLQEPLRKIQAFGDLLQKKYSSQLDEQGQRFINRMQSAANRMQILIRDLLAYSRLNTKVQPFISVNLNTILTEVLADLETKIEKTAGHVEVSHLPSLEAAPVQMRQLFQNLIGNALKFHRPDIPPRITVSYVEVDQAAEIQIRDNGIGFDLQYLDRIFTPFERLHLQSDYEGTGMGLAICRKIVENHGGELTAVSPDNEGATFVLTLPYTQLNSVALTSP</sequence>
<dbReference type="EC" id="2.7.13.3" evidence="3"/>
<dbReference type="Gene3D" id="3.30.450.20">
    <property type="entry name" value="PAS domain"/>
    <property type="match status" value="1"/>
</dbReference>
<dbReference type="PANTHER" id="PTHR43304:SF1">
    <property type="entry name" value="PAC DOMAIN-CONTAINING PROTEIN"/>
    <property type="match status" value="1"/>
</dbReference>
<dbReference type="InterPro" id="IPR036890">
    <property type="entry name" value="HATPase_C_sf"/>
</dbReference>
<dbReference type="SMART" id="SM00448">
    <property type="entry name" value="REC"/>
    <property type="match status" value="1"/>
</dbReference>
<dbReference type="RefSeq" id="WP_158535163.1">
    <property type="nucleotide sequence ID" value="NZ_CAWNWM010000018.1"/>
</dbReference>
<keyword evidence="7" id="KW-0902">Two-component regulatory system</keyword>
<dbReference type="Gene3D" id="3.30.565.10">
    <property type="entry name" value="Histidine kinase-like ATPase, C-terminal domain"/>
    <property type="match status" value="1"/>
</dbReference>
<dbReference type="SUPFAM" id="SSF55785">
    <property type="entry name" value="PYP-like sensor domain (PAS domain)"/>
    <property type="match status" value="1"/>
</dbReference>
<dbReference type="Pfam" id="PF00072">
    <property type="entry name" value="Response_reg"/>
    <property type="match status" value="1"/>
</dbReference>
<dbReference type="InterPro" id="IPR016132">
    <property type="entry name" value="Phyto_chromo_attachment"/>
</dbReference>
<protein>
    <recommendedName>
        <fullName evidence="3">histidine kinase</fullName>
        <ecNumber evidence="3">2.7.13.3</ecNumber>
    </recommendedName>
</protein>
<proteinExistence type="inferred from homology"/>
<dbReference type="CDD" id="cd00130">
    <property type="entry name" value="PAS"/>
    <property type="match status" value="1"/>
</dbReference>
<dbReference type="Proteomes" id="UP000248857">
    <property type="component" value="Unassembled WGS sequence"/>
</dbReference>
<evidence type="ECO:0000256" key="3">
    <source>
        <dbReference type="ARBA" id="ARBA00012438"/>
    </source>
</evidence>
<dbReference type="PANTHER" id="PTHR43304">
    <property type="entry name" value="PHYTOCHROME-LIKE PROTEIN CPH1"/>
    <property type="match status" value="1"/>
</dbReference>
<organism evidence="14 15">
    <name type="scientific">Acaryochloris thomasi RCC1774</name>
    <dbReference type="NCBI Taxonomy" id="1764569"/>
    <lineage>
        <taxon>Bacteria</taxon>
        <taxon>Bacillati</taxon>
        <taxon>Cyanobacteriota</taxon>
        <taxon>Cyanophyceae</taxon>
        <taxon>Acaryochloridales</taxon>
        <taxon>Acaryochloridaceae</taxon>
        <taxon>Acaryochloris</taxon>
        <taxon>Acaryochloris thomasi</taxon>
    </lineage>
</organism>
<evidence type="ECO:0000313" key="15">
    <source>
        <dbReference type="Proteomes" id="UP000248857"/>
    </source>
</evidence>
<evidence type="ECO:0000259" key="11">
    <source>
        <dbReference type="PROSITE" id="PS50109"/>
    </source>
</evidence>